<dbReference type="GO" id="GO:0008270">
    <property type="term" value="F:zinc ion binding"/>
    <property type="evidence" value="ECO:0007669"/>
    <property type="project" value="UniProtKB-KW"/>
</dbReference>
<keyword evidence="7" id="KW-0862">Zinc</keyword>
<dbReference type="FunFam" id="3.30.40.10:FF:000022">
    <property type="entry name" value="E3 ubiquitin-protein ligase RING1-like"/>
    <property type="match status" value="1"/>
</dbReference>
<dbReference type="SUPFAM" id="SSF57850">
    <property type="entry name" value="RING/U-box"/>
    <property type="match status" value="1"/>
</dbReference>
<feature type="region of interest" description="Disordered" evidence="9">
    <location>
        <begin position="251"/>
        <end position="328"/>
    </location>
</feature>
<sequence>MDGRGLSRYWCHHCSRRVNPMMEVELKCPICQLGFIEEMGSDDNQTLLDSDSDPDHALSLWAPILLGMMSNSRRRSRLGHLEFEEDEDDHTREADTQLDPDLASIMNRRRRNSATILQLLQGIRAGMLAESENPNPENENRDTGRENQPIGSLGDYFIGPGLDVLLQHLAENDPNRYGTPPAQKEVVEALPVVTIDETLQCSVCLEDFEIGTEAKEMPCRHKFHGGCILPWLELHSTCPVCRHQLLSDESKVESDDGSANTNAQSSNGNGTRYEDEDTRNENGRRFPVSLPWPLSGLFSTPNSGSNGNSSSMTSSASNANSNAHMHED</sequence>
<dbReference type="SMART" id="SM00184">
    <property type="entry name" value="RING"/>
    <property type="match status" value="1"/>
</dbReference>
<dbReference type="OMA" id="DERSADN"/>
<dbReference type="InterPro" id="IPR039525">
    <property type="entry name" value="RNF126-like_zinc-ribbon"/>
</dbReference>
<protein>
    <recommendedName>
        <fullName evidence="2">RING-type E3 ubiquitin transferase</fullName>
        <ecNumber evidence="2">2.3.2.27</ecNumber>
    </recommendedName>
</protein>
<feature type="region of interest" description="Disordered" evidence="9">
    <location>
        <begin position="128"/>
        <end position="150"/>
    </location>
</feature>
<evidence type="ECO:0000256" key="7">
    <source>
        <dbReference type="ARBA" id="ARBA00022833"/>
    </source>
</evidence>
<dbReference type="Gene3D" id="3.30.40.10">
    <property type="entry name" value="Zinc/RING finger domain, C3HC4 (zinc finger)"/>
    <property type="match status" value="1"/>
</dbReference>
<accession>A0A3Q7EWV8</accession>
<dbReference type="EnsemblPlants" id="Solyc01g050040.3.1">
    <property type="protein sequence ID" value="Solyc01g050040.3.1"/>
    <property type="gene ID" value="Solyc01g050040.3"/>
</dbReference>
<dbReference type="InterPro" id="IPR013083">
    <property type="entry name" value="Znf_RING/FYVE/PHD"/>
</dbReference>
<dbReference type="Pfam" id="PF14369">
    <property type="entry name" value="Zn_ribbon_19"/>
    <property type="match status" value="1"/>
</dbReference>
<keyword evidence="5 8" id="KW-0863">Zinc-finger</keyword>
<evidence type="ECO:0000256" key="4">
    <source>
        <dbReference type="ARBA" id="ARBA00022723"/>
    </source>
</evidence>
<dbReference type="Pfam" id="PF13639">
    <property type="entry name" value="zf-RING_2"/>
    <property type="match status" value="1"/>
</dbReference>
<dbReference type="PANTHER" id="PTHR15710:SF217">
    <property type="entry name" value="E3 UBIQUITIN-PROTEIN LIGASE RDUF2"/>
    <property type="match status" value="1"/>
</dbReference>
<evidence type="ECO:0000259" key="10">
    <source>
        <dbReference type="PROSITE" id="PS50089"/>
    </source>
</evidence>
<feature type="region of interest" description="Disordered" evidence="9">
    <location>
        <begin position="85"/>
        <end position="105"/>
    </location>
</feature>
<evidence type="ECO:0000256" key="3">
    <source>
        <dbReference type="ARBA" id="ARBA00022679"/>
    </source>
</evidence>
<name>A0A3Q7EWV8_SOLLC</name>
<feature type="compositionally biased region" description="Low complexity" evidence="9">
    <location>
        <begin position="299"/>
        <end position="322"/>
    </location>
</feature>
<dbReference type="STRING" id="4081.A0A3Q7EWV8"/>
<organism evidence="11">
    <name type="scientific">Solanum lycopersicum</name>
    <name type="common">Tomato</name>
    <name type="synonym">Lycopersicon esculentum</name>
    <dbReference type="NCBI Taxonomy" id="4081"/>
    <lineage>
        <taxon>Eukaryota</taxon>
        <taxon>Viridiplantae</taxon>
        <taxon>Streptophyta</taxon>
        <taxon>Embryophyta</taxon>
        <taxon>Tracheophyta</taxon>
        <taxon>Spermatophyta</taxon>
        <taxon>Magnoliopsida</taxon>
        <taxon>eudicotyledons</taxon>
        <taxon>Gunneridae</taxon>
        <taxon>Pentapetalae</taxon>
        <taxon>asterids</taxon>
        <taxon>lamiids</taxon>
        <taxon>Solanales</taxon>
        <taxon>Solanaceae</taxon>
        <taxon>Solanoideae</taxon>
        <taxon>Solaneae</taxon>
        <taxon>Solanum</taxon>
        <taxon>Solanum subgen. Lycopersicon</taxon>
    </lineage>
</organism>
<dbReference type="FunCoup" id="A0A3Q7EWV8">
    <property type="interactions" value="136"/>
</dbReference>
<keyword evidence="3" id="KW-0808">Transferase</keyword>
<reference evidence="11" key="2">
    <citation type="submission" date="2019-01" db="UniProtKB">
        <authorList>
            <consortium name="EnsemblPlants"/>
        </authorList>
    </citation>
    <scope>IDENTIFICATION</scope>
    <source>
        <strain evidence="11">cv. Heinz 1706</strain>
    </source>
</reference>
<evidence type="ECO:0000256" key="6">
    <source>
        <dbReference type="ARBA" id="ARBA00022786"/>
    </source>
</evidence>
<feature type="domain" description="RING-type" evidence="10">
    <location>
        <begin position="201"/>
        <end position="242"/>
    </location>
</feature>
<dbReference type="InterPro" id="IPR001841">
    <property type="entry name" value="Znf_RING"/>
</dbReference>
<dbReference type="PaxDb" id="4081-Solyc01g050040.2.1"/>
<feature type="compositionally biased region" description="Polar residues" evidence="9">
    <location>
        <begin position="257"/>
        <end position="270"/>
    </location>
</feature>
<evidence type="ECO:0000256" key="9">
    <source>
        <dbReference type="SAM" id="MobiDB-lite"/>
    </source>
</evidence>
<keyword evidence="12" id="KW-1185">Reference proteome</keyword>
<dbReference type="InParanoid" id="A0A3Q7EWV8"/>
<evidence type="ECO:0000256" key="2">
    <source>
        <dbReference type="ARBA" id="ARBA00012483"/>
    </source>
</evidence>
<evidence type="ECO:0000256" key="8">
    <source>
        <dbReference type="PROSITE-ProRule" id="PRU00175"/>
    </source>
</evidence>
<evidence type="ECO:0000313" key="11">
    <source>
        <dbReference type="EnsemblPlants" id="Solyc01g050040.3.1"/>
    </source>
</evidence>
<proteinExistence type="predicted"/>
<evidence type="ECO:0000256" key="1">
    <source>
        <dbReference type="ARBA" id="ARBA00000900"/>
    </source>
</evidence>
<dbReference type="GO" id="GO:0061630">
    <property type="term" value="F:ubiquitin protein ligase activity"/>
    <property type="evidence" value="ECO:0000318"/>
    <property type="project" value="GO_Central"/>
</dbReference>
<dbReference type="GO" id="GO:0006511">
    <property type="term" value="P:ubiquitin-dependent protein catabolic process"/>
    <property type="evidence" value="ECO:0000318"/>
    <property type="project" value="GO_Central"/>
</dbReference>
<dbReference type="AlphaFoldDB" id="A0A3Q7EWV8"/>
<dbReference type="Gramene" id="Solyc01g050040.3.1">
    <property type="protein sequence ID" value="Solyc01g050040.3.1"/>
    <property type="gene ID" value="Solyc01g050040.3"/>
</dbReference>
<dbReference type="PANTHER" id="PTHR15710">
    <property type="entry name" value="E3 UBIQUITIN-PROTEIN LIGASE PRAJA"/>
    <property type="match status" value="1"/>
</dbReference>
<evidence type="ECO:0000256" key="5">
    <source>
        <dbReference type="ARBA" id="ARBA00022771"/>
    </source>
</evidence>
<comment type="catalytic activity">
    <reaction evidence="1">
        <text>S-ubiquitinyl-[E2 ubiquitin-conjugating enzyme]-L-cysteine + [acceptor protein]-L-lysine = [E2 ubiquitin-conjugating enzyme]-L-cysteine + N(6)-ubiquitinyl-[acceptor protein]-L-lysine.</text>
        <dbReference type="EC" id="2.3.2.27"/>
    </reaction>
</comment>
<reference evidence="11" key="1">
    <citation type="journal article" date="2012" name="Nature">
        <title>The tomato genome sequence provides insights into fleshy fruit evolution.</title>
        <authorList>
            <consortium name="Tomato Genome Consortium"/>
        </authorList>
    </citation>
    <scope>NUCLEOTIDE SEQUENCE [LARGE SCALE GENOMIC DNA]</scope>
    <source>
        <strain evidence="11">cv. Heinz 1706</strain>
    </source>
</reference>
<dbReference type="EC" id="2.3.2.27" evidence="2"/>
<keyword evidence="4" id="KW-0479">Metal-binding</keyword>
<evidence type="ECO:0000313" key="12">
    <source>
        <dbReference type="Proteomes" id="UP000004994"/>
    </source>
</evidence>
<dbReference type="PROSITE" id="PS50089">
    <property type="entry name" value="ZF_RING_2"/>
    <property type="match status" value="1"/>
</dbReference>
<keyword evidence="6" id="KW-0833">Ubl conjugation pathway</keyword>
<dbReference type="Proteomes" id="UP000004994">
    <property type="component" value="Chromosome 1"/>
</dbReference>